<dbReference type="Pfam" id="PF01547">
    <property type="entry name" value="SBP_bac_1"/>
    <property type="match status" value="1"/>
</dbReference>
<keyword evidence="7" id="KW-1185">Reference proteome</keyword>
<evidence type="ECO:0000256" key="2">
    <source>
        <dbReference type="ARBA" id="ARBA00022729"/>
    </source>
</evidence>
<evidence type="ECO:0000313" key="7">
    <source>
        <dbReference type="Proteomes" id="UP000638648"/>
    </source>
</evidence>
<keyword evidence="4" id="KW-0564">Palmitate</keyword>
<sequence length="420" mass="44714">MGAAALLPAAAPLAACGGDGDGANSGESTLTFVYYGDAQLQKSYTTLFKQFSDENPHIKLRAQGIPGDSWAGFANAVATRIAGGQPLDVVQIATEGQRIFASKGLLEPLDPYVKKDQAAVDDYFKDVPEALKKWTDHYAASDGKTYYIPGSYNTVAMHVNTDLFTKAGLEIPTDEWSWDDLRSAAEVIKKKTGAYIMPAGNSYFAEVMPWLLTNGASPIDADWKTATFDAPAAIEAAEFVRSLVVDGLAPKPGGTFDAATLMRQGKLACMAGGRWLANGLRTVKFVDPVTLVRFPQKTQTGTPLGWDAWPILKQSKNKDAAWTLIKFFMSKKFGDALVQNGTAAVPARASVATSAAFLEDAPKNTELLSSILDESTPIPGPDRGAETQAAIEEAWLAAVSGTKAPATALGEANAKLEQLL</sequence>
<dbReference type="InterPro" id="IPR006059">
    <property type="entry name" value="SBP"/>
</dbReference>
<dbReference type="AlphaFoldDB" id="A0A927N1K5"/>
<protein>
    <submittedName>
        <fullName evidence="6">ABC-type glycerol-3-phosphate transport system substrate-binding protein</fullName>
    </submittedName>
</protein>
<evidence type="ECO:0000256" key="3">
    <source>
        <dbReference type="ARBA" id="ARBA00023136"/>
    </source>
</evidence>
<reference evidence="6" key="1">
    <citation type="submission" date="2020-10" db="EMBL/GenBank/DDBJ databases">
        <title>Sequencing the genomes of 1000 actinobacteria strains.</title>
        <authorList>
            <person name="Klenk H.-P."/>
        </authorList>
    </citation>
    <scope>NUCLEOTIDE SEQUENCE</scope>
    <source>
        <strain evidence="6">DSM 45354</strain>
    </source>
</reference>
<dbReference type="EMBL" id="JADBEM010000001">
    <property type="protein sequence ID" value="MBE1607000.1"/>
    <property type="molecule type" value="Genomic_DNA"/>
</dbReference>
<evidence type="ECO:0000256" key="5">
    <source>
        <dbReference type="ARBA" id="ARBA00023288"/>
    </source>
</evidence>
<comment type="caution">
    <text evidence="6">The sequence shown here is derived from an EMBL/GenBank/DDBJ whole genome shotgun (WGS) entry which is preliminary data.</text>
</comment>
<dbReference type="SUPFAM" id="SSF53850">
    <property type="entry name" value="Periplasmic binding protein-like II"/>
    <property type="match status" value="1"/>
</dbReference>
<keyword evidence="1" id="KW-1003">Cell membrane</keyword>
<evidence type="ECO:0000256" key="4">
    <source>
        <dbReference type="ARBA" id="ARBA00023139"/>
    </source>
</evidence>
<gene>
    <name evidence="6" type="ORF">HEB94_003848</name>
</gene>
<accession>A0A927N1K5</accession>
<dbReference type="Proteomes" id="UP000638648">
    <property type="component" value="Unassembled WGS sequence"/>
</dbReference>
<keyword evidence="2" id="KW-0732">Signal</keyword>
<dbReference type="PANTHER" id="PTHR43649">
    <property type="entry name" value="ARABINOSE-BINDING PROTEIN-RELATED"/>
    <property type="match status" value="1"/>
</dbReference>
<evidence type="ECO:0000313" key="6">
    <source>
        <dbReference type="EMBL" id="MBE1607000.1"/>
    </source>
</evidence>
<keyword evidence="5" id="KW-0449">Lipoprotein</keyword>
<evidence type="ECO:0000256" key="1">
    <source>
        <dbReference type="ARBA" id="ARBA00022475"/>
    </source>
</evidence>
<dbReference type="CDD" id="cd13585">
    <property type="entry name" value="PBP2_TMBP_like"/>
    <property type="match status" value="1"/>
</dbReference>
<dbReference type="Gene3D" id="3.40.190.10">
    <property type="entry name" value="Periplasmic binding protein-like II"/>
    <property type="match status" value="1"/>
</dbReference>
<name>A0A927N1K5_9ACTN</name>
<dbReference type="PANTHER" id="PTHR43649:SF33">
    <property type="entry name" value="POLYGALACTURONAN_RHAMNOGALACTURONAN-BINDING PROTEIN YTCQ"/>
    <property type="match status" value="1"/>
</dbReference>
<keyword evidence="3" id="KW-0472">Membrane</keyword>
<proteinExistence type="predicted"/>
<organism evidence="6 7">
    <name type="scientific">Actinopolymorpha pittospori</name>
    <dbReference type="NCBI Taxonomy" id="648752"/>
    <lineage>
        <taxon>Bacteria</taxon>
        <taxon>Bacillati</taxon>
        <taxon>Actinomycetota</taxon>
        <taxon>Actinomycetes</taxon>
        <taxon>Propionibacteriales</taxon>
        <taxon>Actinopolymorphaceae</taxon>
        <taxon>Actinopolymorpha</taxon>
    </lineage>
</organism>
<dbReference type="RefSeq" id="WP_192751012.1">
    <property type="nucleotide sequence ID" value="NZ_BAABJL010000151.1"/>
</dbReference>
<dbReference type="InterPro" id="IPR050490">
    <property type="entry name" value="Bact_solute-bd_prot1"/>
</dbReference>